<feature type="region of interest" description="Disordered" evidence="1">
    <location>
        <begin position="443"/>
        <end position="466"/>
    </location>
</feature>
<gene>
    <name evidence="2" type="ORF">DERP_009606</name>
</gene>
<dbReference type="PANTHER" id="PTHR23193">
    <property type="entry name" value="NUCLEAR PORE COMPLEX PROTEIN NUP"/>
    <property type="match status" value="1"/>
</dbReference>
<evidence type="ECO:0000313" key="2">
    <source>
        <dbReference type="EMBL" id="KAH9419549.1"/>
    </source>
</evidence>
<dbReference type="EMBL" id="NJHN03000058">
    <property type="protein sequence ID" value="KAH9419549.1"/>
    <property type="molecule type" value="Genomic_DNA"/>
</dbReference>
<reference evidence="2 3" key="2">
    <citation type="journal article" date="2022" name="Mol. Biol. Evol.">
        <title>Comparative Genomics Reveals Insights into the Divergent Evolution of Astigmatic Mites and Household Pest Adaptations.</title>
        <authorList>
            <person name="Xiong Q."/>
            <person name="Wan A.T."/>
            <person name="Liu X."/>
            <person name="Fung C.S."/>
            <person name="Xiao X."/>
            <person name="Malainual N."/>
            <person name="Hou J."/>
            <person name="Wang L."/>
            <person name="Wang M."/>
            <person name="Yang K.Y."/>
            <person name="Cui Y."/>
            <person name="Leung E.L."/>
            <person name="Nong W."/>
            <person name="Shin S.K."/>
            <person name="Au S.W."/>
            <person name="Jeong K.Y."/>
            <person name="Chew F.T."/>
            <person name="Hui J.H."/>
            <person name="Leung T.F."/>
            <person name="Tungtrongchitr A."/>
            <person name="Zhong N."/>
            <person name="Liu Z."/>
            <person name="Tsui S.K."/>
        </authorList>
    </citation>
    <scope>NUCLEOTIDE SEQUENCE [LARGE SCALE GENOMIC DNA]</scope>
    <source>
        <strain evidence="2">Derp</strain>
    </source>
</reference>
<dbReference type="Proteomes" id="UP000887458">
    <property type="component" value="Unassembled WGS sequence"/>
</dbReference>
<dbReference type="InterPro" id="IPR026054">
    <property type="entry name" value="Nucleoporin"/>
</dbReference>
<feature type="compositionally biased region" description="Low complexity" evidence="1">
    <location>
        <begin position="1084"/>
        <end position="1094"/>
    </location>
</feature>
<dbReference type="SUPFAM" id="SSF75011">
    <property type="entry name" value="3-carboxy-cis,cis-mucoante lactonizing enzyme"/>
    <property type="match status" value="1"/>
</dbReference>
<keyword evidence="3" id="KW-1185">Reference proteome</keyword>
<evidence type="ECO:0000256" key="1">
    <source>
        <dbReference type="SAM" id="MobiDB-lite"/>
    </source>
</evidence>
<feature type="compositionally biased region" description="Polar residues" evidence="1">
    <location>
        <begin position="1057"/>
        <end position="1083"/>
    </location>
</feature>
<organism evidence="2 3">
    <name type="scientific">Dermatophagoides pteronyssinus</name>
    <name type="common">European house dust mite</name>
    <dbReference type="NCBI Taxonomy" id="6956"/>
    <lineage>
        <taxon>Eukaryota</taxon>
        <taxon>Metazoa</taxon>
        <taxon>Ecdysozoa</taxon>
        <taxon>Arthropoda</taxon>
        <taxon>Chelicerata</taxon>
        <taxon>Arachnida</taxon>
        <taxon>Acari</taxon>
        <taxon>Acariformes</taxon>
        <taxon>Sarcoptiformes</taxon>
        <taxon>Astigmata</taxon>
        <taxon>Psoroptidia</taxon>
        <taxon>Analgoidea</taxon>
        <taxon>Pyroglyphidae</taxon>
        <taxon>Dermatophagoidinae</taxon>
        <taxon>Dermatophagoides</taxon>
    </lineage>
</organism>
<evidence type="ECO:0000313" key="3">
    <source>
        <dbReference type="Proteomes" id="UP000887458"/>
    </source>
</evidence>
<reference evidence="2 3" key="1">
    <citation type="journal article" date="2018" name="J. Allergy Clin. Immunol.">
        <title>High-quality assembly of Dermatophagoides pteronyssinus genome and transcriptome reveals a wide range of novel allergens.</title>
        <authorList>
            <person name="Liu X.Y."/>
            <person name="Yang K.Y."/>
            <person name="Wang M.Q."/>
            <person name="Kwok J.S."/>
            <person name="Zeng X."/>
            <person name="Yang Z."/>
            <person name="Xiao X.J."/>
            <person name="Lau C.P."/>
            <person name="Li Y."/>
            <person name="Huang Z.M."/>
            <person name="Ba J.G."/>
            <person name="Yim A.K."/>
            <person name="Ouyang C.Y."/>
            <person name="Ngai S.M."/>
            <person name="Chan T.F."/>
            <person name="Leung E.L."/>
            <person name="Liu L."/>
            <person name="Liu Z.G."/>
            <person name="Tsui S.K."/>
        </authorList>
    </citation>
    <scope>NUCLEOTIDE SEQUENCE [LARGE SCALE GENOMIC DNA]</scope>
    <source>
        <strain evidence="2">Derp</strain>
    </source>
</reference>
<dbReference type="InterPro" id="IPR015943">
    <property type="entry name" value="WD40/YVTN_repeat-like_dom_sf"/>
</dbReference>
<feature type="region of interest" description="Disordered" evidence="1">
    <location>
        <begin position="1057"/>
        <end position="1110"/>
    </location>
</feature>
<proteinExistence type="predicted"/>
<feature type="compositionally biased region" description="Polar residues" evidence="1">
    <location>
        <begin position="1204"/>
        <end position="1219"/>
    </location>
</feature>
<comment type="caution">
    <text evidence="2">The sequence shown here is derived from an EMBL/GenBank/DDBJ whole genome shotgun (WGS) entry which is preliminary data.</text>
</comment>
<dbReference type="Gene3D" id="2.130.10.10">
    <property type="entry name" value="YVTN repeat-like/Quinoprotein amine dehydrogenase"/>
    <property type="match status" value="1"/>
</dbReference>
<feature type="region of interest" description="Disordered" evidence="1">
    <location>
        <begin position="1171"/>
        <end position="1219"/>
    </location>
</feature>
<feature type="compositionally biased region" description="Polar residues" evidence="1">
    <location>
        <begin position="1175"/>
        <end position="1188"/>
    </location>
</feature>
<protein>
    <recommendedName>
        <fullName evidence="4">Nuclear pore complex protein Nup214-like</fullName>
    </recommendedName>
</protein>
<name>A0ABQ8JAC0_DERPT</name>
<evidence type="ECO:0008006" key="4">
    <source>
        <dbReference type="Google" id="ProtNLM"/>
    </source>
</evidence>
<dbReference type="PANTHER" id="PTHR23193:SF5">
    <property type="entry name" value="NUCLEAR ENVELOPE PORE MEMBRANE PROTEIN POM 121C-RELATED"/>
    <property type="match status" value="1"/>
</dbReference>
<accession>A0ABQ8JAC0</accession>
<sequence length="1219" mass="135665">MATIRQSELTCLKELRFIQLKSYGITPENEDGSGSCLVIEHRNQRVFVCCRNELIYVPLVSLLNFDIWSKSFLNHVDTNISSKTVIKIDEVHISHLLSISRKGYGTKVAVACHSPIKPSTLIYFYNNDSFEETKESTVPFNHFNFSVNTVAKIRFISWHPEMNDNIFACSLTDGSFLIIYIGDYPSKTVVVLSQMNSNDCNVSTFCWSPKGKQIVISHGAASFVQYKFQLNDQNLVLSNGLQETKRIQLPESFQCFHVKNIFWLSTFNFVIIGRYDENSESCYLLVSIPSSKATGADAVMKIVDFGRLILESPTEMNEPFEGNIYPLENLIFMFTNKSSEFAIIGSVSPELTAADNWSEITNDDNYRLMFSEADESLQIRGLSFAHGTPKQFQLSTSVVKGGINQPFVLAYNSYGHLTLFLIDYENGSDFIKVPTVPKCVKPQAPSPVTASNLKPPSKPDPMPITLKSSTSSSLLVKANNQSLPTSTAASNIGSNQTTTLEFHSKQNLLSTSSSGLDQKSLAPESIQYAKSKEKQLQQQQLQKKENEIVRNIEDLYYEEILTNIKEFDHQLRQSMHSLRNLLRKTAIGTNEKQERIKFESKFITEMLENILSSYGSLNLDVNDLQTSCLELQYLMEESRTLMERHRDPKYRHILQRRSLDPLTTRRMKDIQSLKDYIEIQLRELNNKFDLEWQEWLQRIKLLGSTSSSPKTSTSFFNHHSTIRVRSPPTRPHTSFIIDEKSNDYDECNIISGGKSKNVTAIVCKATLNGSSSVSSCKDGKDLQDFIRSLGELSLSQSSAVTNLNLTNISVAESKEHYCGEPIIIQCMESGRKISLRNFLENRHSIPIRVCRPVQLGHGSLYTNQKSRFASVLEKIKERRMMMDQKQQKTRTISSSILNDEKNKITENKENKLIQPKLSQQTPATSITTKSNVSIYSATTKPIVTSNSKIQSQQNSSPTIVPTFSFKLPQHENITTTAPISVAKPSLTFSGTLFKQNDTITTTKENSIFGSPFGGNLQSSNPSFSQPLASTSTTSSFFGNSTATGGFGNFTFGGTTQSNNIFGQQQPSTESLLPPQTKTGTLFGQQQQPQKPFQPLANASPPGLSFSSPHSLPTTNVFGGSPLFGSSPTFGSSAIFGSMTAFSGEQTSPMLSAFNNSNHSFGSMAFKNEPMPSFDSLANDNKNTNSSLATGFGQPPGSGGGHFFNSTISQNSDAFTQRRG</sequence>